<dbReference type="InterPro" id="IPR045324">
    <property type="entry name" value="Small_multidrug_res"/>
</dbReference>
<reference evidence="9" key="1">
    <citation type="submission" date="2022-06" db="EMBL/GenBank/DDBJ databases">
        <authorList>
            <person name="Dietemann V."/>
            <person name="Ory F."/>
            <person name="Dainat B."/>
            <person name="Oberhansli S."/>
        </authorList>
    </citation>
    <scope>NUCLEOTIDE SEQUENCE</scope>
    <source>
        <strain evidence="9">Ena-SAMPLE-TAB-26-04-2022-14:26:32:270-5432</strain>
    </source>
</reference>
<dbReference type="InterPro" id="IPR000390">
    <property type="entry name" value="Small_drug/metabolite_transptr"/>
</dbReference>
<evidence type="ECO:0000313" key="10">
    <source>
        <dbReference type="Proteomes" id="UP001154322"/>
    </source>
</evidence>
<dbReference type="Gene3D" id="1.10.3730.20">
    <property type="match status" value="2"/>
</dbReference>
<accession>A0ABM9G4R1</accession>
<evidence type="ECO:0000256" key="6">
    <source>
        <dbReference type="ARBA" id="ARBA00023136"/>
    </source>
</evidence>
<keyword evidence="3" id="KW-1003">Cell membrane</keyword>
<dbReference type="PANTHER" id="PTHR30561">
    <property type="entry name" value="SMR FAMILY PROTON-DEPENDENT DRUG EFFLUX TRANSPORTER SUGE"/>
    <property type="match status" value="1"/>
</dbReference>
<comment type="caution">
    <text evidence="9">The sequence shown here is derived from an EMBL/GenBank/DDBJ whole genome shotgun (WGS) entry which is preliminary data.</text>
</comment>
<keyword evidence="6 8" id="KW-0472">Membrane</keyword>
<organism evidence="9 10">
    <name type="scientific">Paenibacillus melissococcoides</name>
    <dbReference type="NCBI Taxonomy" id="2912268"/>
    <lineage>
        <taxon>Bacteria</taxon>
        <taxon>Bacillati</taxon>
        <taxon>Bacillota</taxon>
        <taxon>Bacilli</taxon>
        <taxon>Bacillales</taxon>
        <taxon>Paenibacillaceae</taxon>
        <taxon>Paenibacillus</taxon>
    </lineage>
</organism>
<keyword evidence="2" id="KW-0813">Transport</keyword>
<name>A0ABM9G4R1_9BACL</name>
<dbReference type="RefSeq" id="WP_213431263.1">
    <property type="nucleotide sequence ID" value="NZ_AP031286.1"/>
</dbReference>
<evidence type="ECO:0000256" key="7">
    <source>
        <dbReference type="RuleBase" id="RU003942"/>
    </source>
</evidence>
<dbReference type="SUPFAM" id="SSF103481">
    <property type="entry name" value="Multidrug resistance efflux transporter EmrE"/>
    <property type="match status" value="1"/>
</dbReference>
<sequence>MLGGPLLVIFYFSFYCLAKAAKSLPVSTVAAAFAGIGAGGTVTMDMLLFDTGVNWVRLGLVALLICFILLLSSEASLRLRREDKRMEWLYVIIAGCFEVIGFLFVKRMSIRDTWTNNLLLGAFGVSLFLLTSALEPIPLGVAYSVWTGIGTIGTALAGMFFFKERAIPLRLVCIAGTVIGLRLTV</sequence>
<comment type="subcellular location">
    <subcellularLocation>
        <location evidence="1 7">Cell membrane</location>
        <topology evidence="1 7">Multi-pass membrane protein</topology>
    </subcellularLocation>
</comment>
<keyword evidence="10" id="KW-1185">Reference proteome</keyword>
<keyword evidence="4 7" id="KW-0812">Transmembrane</keyword>
<dbReference type="PANTHER" id="PTHR30561:SF0">
    <property type="entry name" value="GUANIDINIUM EXPORTER"/>
    <property type="match status" value="1"/>
</dbReference>
<dbReference type="EMBL" id="CALYLO010000005">
    <property type="protein sequence ID" value="CAH8246559.1"/>
    <property type="molecule type" value="Genomic_DNA"/>
</dbReference>
<dbReference type="Pfam" id="PF00893">
    <property type="entry name" value="Multi_Drug_Res"/>
    <property type="match status" value="2"/>
</dbReference>
<feature type="transmembrane region" description="Helical" evidence="8">
    <location>
        <begin position="88"/>
        <end position="105"/>
    </location>
</feature>
<comment type="similarity">
    <text evidence="7">Belongs to the drug/metabolite transporter (DMT) superfamily. Small multidrug resistance (SMR) (TC 2.A.7.1) family.</text>
</comment>
<evidence type="ECO:0000256" key="1">
    <source>
        <dbReference type="ARBA" id="ARBA00004651"/>
    </source>
</evidence>
<feature type="transmembrane region" description="Helical" evidence="8">
    <location>
        <begin position="117"/>
        <end position="134"/>
    </location>
</feature>
<feature type="transmembrane region" description="Helical" evidence="8">
    <location>
        <begin position="140"/>
        <end position="162"/>
    </location>
</feature>
<evidence type="ECO:0000313" key="9">
    <source>
        <dbReference type="EMBL" id="CAH8246559.1"/>
    </source>
</evidence>
<evidence type="ECO:0000256" key="5">
    <source>
        <dbReference type="ARBA" id="ARBA00022989"/>
    </source>
</evidence>
<evidence type="ECO:0000256" key="2">
    <source>
        <dbReference type="ARBA" id="ARBA00022448"/>
    </source>
</evidence>
<feature type="transmembrane region" description="Helical" evidence="8">
    <location>
        <begin position="28"/>
        <end position="48"/>
    </location>
</feature>
<evidence type="ECO:0000256" key="3">
    <source>
        <dbReference type="ARBA" id="ARBA00022475"/>
    </source>
</evidence>
<evidence type="ECO:0000256" key="4">
    <source>
        <dbReference type="ARBA" id="ARBA00022692"/>
    </source>
</evidence>
<proteinExistence type="inferred from homology"/>
<evidence type="ECO:0000256" key="8">
    <source>
        <dbReference type="SAM" id="Phobius"/>
    </source>
</evidence>
<protein>
    <submittedName>
        <fullName evidence="9">SMR family transporter</fullName>
    </submittedName>
</protein>
<feature type="transmembrane region" description="Helical" evidence="8">
    <location>
        <begin position="55"/>
        <end position="73"/>
    </location>
</feature>
<gene>
    <name evidence="9" type="ORF">WJ0W_003794</name>
</gene>
<dbReference type="Proteomes" id="UP001154322">
    <property type="component" value="Unassembled WGS sequence"/>
</dbReference>
<dbReference type="InterPro" id="IPR037185">
    <property type="entry name" value="EmrE-like"/>
</dbReference>
<keyword evidence="5 8" id="KW-1133">Transmembrane helix</keyword>